<dbReference type="InterPro" id="IPR006379">
    <property type="entry name" value="HAD-SF_hydro_IIB"/>
</dbReference>
<keyword evidence="4" id="KW-0460">Magnesium</keyword>
<dbReference type="SUPFAM" id="SSF56784">
    <property type="entry name" value="HAD-like"/>
    <property type="match status" value="1"/>
</dbReference>
<dbReference type="GO" id="GO:0005992">
    <property type="term" value="P:trehalose biosynthetic process"/>
    <property type="evidence" value="ECO:0007669"/>
    <property type="project" value="UniProtKB-UniPathway"/>
</dbReference>
<dbReference type="NCBIfam" id="TIGR01484">
    <property type="entry name" value="HAD-SF-IIB"/>
    <property type="match status" value="1"/>
</dbReference>
<evidence type="ECO:0000256" key="4">
    <source>
        <dbReference type="RuleBase" id="RU361117"/>
    </source>
</evidence>
<keyword evidence="4" id="KW-0479">Metal-binding</keyword>
<comment type="similarity">
    <text evidence="2 4">Belongs to the trehalose phosphatase family.</text>
</comment>
<dbReference type="AlphaFoldDB" id="X5MNR7"/>
<dbReference type="UniPathway" id="UPA00299"/>
<name>X5MNR7_9HYPH</name>
<protein>
    <recommendedName>
        <fullName evidence="4">Trehalose 6-phosphate phosphatase</fullName>
        <ecNumber evidence="4">3.1.3.12</ecNumber>
    </recommendedName>
</protein>
<dbReference type="InterPro" id="IPR036412">
    <property type="entry name" value="HAD-like_sf"/>
</dbReference>
<dbReference type="NCBIfam" id="TIGR00685">
    <property type="entry name" value="T6PP"/>
    <property type="match status" value="1"/>
</dbReference>
<dbReference type="InterPro" id="IPR023214">
    <property type="entry name" value="HAD_sf"/>
</dbReference>
<dbReference type="Proteomes" id="UP000032160">
    <property type="component" value="Chromosome I"/>
</dbReference>
<dbReference type="GO" id="GO:0046872">
    <property type="term" value="F:metal ion binding"/>
    <property type="evidence" value="ECO:0007669"/>
    <property type="project" value="UniProtKB-KW"/>
</dbReference>
<dbReference type="EC" id="3.1.3.12" evidence="4"/>
<organism evidence="5 6">
    <name type="scientific">Candidatus Phaeomarinibacter ectocarpi</name>
    <dbReference type="NCBI Taxonomy" id="1458461"/>
    <lineage>
        <taxon>Bacteria</taxon>
        <taxon>Pseudomonadati</taxon>
        <taxon>Pseudomonadota</taxon>
        <taxon>Alphaproteobacteria</taxon>
        <taxon>Hyphomicrobiales</taxon>
        <taxon>Parvibaculaceae</taxon>
        <taxon>Candidatus Phaeomarinibacter</taxon>
    </lineage>
</organism>
<proteinExistence type="inferred from homology"/>
<evidence type="ECO:0000313" key="6">
    <source>
        <dbReference type="Proteomes" id="UP000032160"/>
    </source>
</evidence>
<gene>
    <name evidence="5" type="ORF">BN1012_Phect2128</name>
</gene>
<comment type="catalytic activity">
    <reaction evidence="4">
        <text>alpha,alpha-trehalose 6-phosphate + H2O = alpha,alpha-trehalose + phosphate</text>
        <dbReference type="Rhea" id="RHEA:23420"/>
        <dbReference type="ChEBI" id="CHEBI:15377"/>
        <dbReference type="ChEBI" id="CHEBI:16551"/>
        <dbReference type="ChEBI" id="CHEBI:43474"/>
        <dbReference type="ChEBI" id="CHEBI:58429"/>
        <dbReference type="EC" id="3.1.3.12"/>
    </reaction>
</comment>
<sequence length="269" mass="28926">MTQTVAPAGQPDALEHFDDIISRMAGRRPALFLDYDGTLVPLARRPELAIAPPELLKALSRLADLMPVAVVTGRGRPDVMRMLGVKGIAYAGSHGFDIVDAEGNDLSGDIGDAFLPALKKASLALAAFLDPIDGAFLEDKIYSLAIHYREVLPERHGDIAAAVEAEAARHPTLKKAGGKMIHELRPDMEWNKGTAILHVMEAMGLTQDTCMPFYIGDDETDEDGFRAIRDIGVGIKVGADTGATAARFTLQSPEAVGVFLRQLTDSHSQ</sequence>
<evidence type="ECO:0000313" key="5">
    <source>
        <dbReference type="EMBL" id="CDO60341.1"/>
    </source>
</evidence>
<keyword evidence="6" id="KW-1185">Reference proteome</keyword>
<comment type="cofactor">
    <cofactor evidence="4">
        <name>Mg(2+)</name>
        <dbReference type="ChEBI" id="CHEBI:18420"/>
    </cofactor>
</comment>
<keyword evidence="3 4" id="KW-0378">Hydrolase</keyword>
<comment type="pathway">
    <text evidence="1 4">Glycan biosynthesis; trehalose biosynthesis.</text>
</comment>
<accession>X5MNR7</accession>
<dbReference type="STRING" id="1458461.BN1012_Phect2128"/>
<evidence type="ECO:0000256" key="3">
    <source>
        <dbReference type="ARBA" id="ARBA00022801"/>
    </source>
</evidence>
<evidence type="ECO:0000256" key="1">
    <source>
        <dbReference type="ARBA" id="ARBA00005199"/>
    </source>
</evidence>
<dbReference type="HOGENOM" id="CLU_037265_4_1_5"/>
<dbReference type="OrthoDB" id="9814913at2"/>
<dbReference type="EMBL" id="HG966617">
    <property type="protein sequence ID" value="CDO60341.1"/>
    <property type="molecule type" value="Genomic_DNA"/>
</dbReference>
<dbReference type="PANTHER" id="PTHR43768:SF3">
    <property type="entry name" value="TREHALOSE 6-PHOSPHATE PHOSPHATASE"/>
    <property type="match status" value="1"/>
</dbReference>
<dbReference type="InterPro" id="IPR003337">
    <property type="entry name" value="Trehalose_PPase"/>
</dbReference>
<dbReference type="Gene3D" id="3.30.70.1020">
    <property type="entry name" value="Trehalose-6-phosphate phosphatase related protein, domain 2"/>
    <property type="match status" value="1"/>
</dbReference>
<dbReference type="GO" id="GO:0004805">
    <property type="term" value="F:trehalose-phosphatase activity"/>
    <property type="evidence" value="ECO:0007669"/>
    <property type="project" value="UniProtKB-EC"/>
</dbReference>
<dbReference type="KEGG" id="pect:BN1012_Phect2128"/>
<dbReference type="Pfam" id="PF02358">
    <property type="entry name" value="Trehalose_PPase"/>
    <property type="match status" value="1"/>
</dbReference>
<dbReference type="RefSeq" id="WP_043948420.1">
    <property type="nucleotide sequence ID" value="NZ_HG966617.1"/>
</dbReference>
<dbReference type="InterPro" id="IPR044651">
    <property type="entry name" value="OTSB-like"/>
</dbReference>
<evidence type="ECO:0000256" key="2">
    <source>
        <dbReference type="ARBA" id="ARBA00008770"/>
    </source>
</evidence>
<dbReference type="PANTHER" id="PTHR43768">
    <property type="entry name" value="TREHALOSE 6-PHOSPHATE PHOSPHATASE"/>
    <property type="match status" value="1"/>
</dbReference>
<comment type="function">
    <text evidence="4">Removes the phosphate from trehalose 6-phosphate to produce free trehalose.</text>
</comment>
<reference evidence="5 6" key="1">
    <citation type="journal article" date="2014" name="Front. Genet.">
        <title>Genome and metabolic network of "Candidatus Phaeomarinobacter ectocarpi" Ec32, a new candidate genus of Alphaproteobacteria frequently associated with brown algae.</title>
        <authorList>
            <person name="Dittami S.M."/>
            <person name="Barbeyron T."/>
            <person name="Boyen C."/>
            <person name="Cambefort J."/>
            <person name="Collet G."/>
            <person name="Delage L."/>
            <person name="Gobet A."/>
            <person name="Groisillier A."/>
            <person name="Leblanc C."/>
            <person name="Michel G."/>
            <person name="Scornet D."/>
            <person name="Siegel A."/>
            <person name="Tapia J.E."/>
            <person name="Tonon T."/>
        </authorList>
    </citation>
    <scope>NUCLEOTIDE SEQUENCE [LARGE SCALE GENOMIC DNA]</scope>
    <source>
        <strain evidence="5 6">Ec32</strain>
    </source>
</reference>
<dbReference type="Gene3D" id="3.40.50.1000">
    <property type="entry name" value="HAD superfamily/HAD-like"/>
    <property type="match status" value="1"/>
</dbReference>